<evidence type="ECO:0000313" key="3">
    <source>
        <dbReference type="Proteomes" id="UP000008311"/>
    </source>
</evidence>
<evidence type="ECO:0000256" key="1">
    <source>
        <dbReference type="SAM" id="MobiDB-lite"/>
    </source>
</evidence>
<dbReference type="InParanoid" id="B9S1Q0"/>
<protein>
    <submittedName>
        <fullName evidence="2">Uncharacterized protein</fullName>
    </submittedName>
</protein>
<keyword evidence="3" id="KW-1185">Reference proteome</keyword>
<accession>B9S1Q0</accession>
<reference evidence="3" key="1">
    <citation type="journal article" date="2010" name="Nat. Biotechnol.">
        <title>Draft genome sequence of the oilseed species Ricinus communis.</title>
        <authorList>
            <person name="Chan A.P."/>
            <person name="Crabtree J."/>
            <person name="Zhao Q."/>
            <person name="Lorenzi H."/>
            <person name="Orvis J."/>
            <person name="Puiu D."/>
            <person name="Melake-Berhan A."/>
            <person name="Jones K.M."/>
            <person name="Redman J."/>
            <person name="Chen G."/>
            <person name="Cahoon E.B."/>
            <person name="Gedil M."/>
            <person name="Stanke M."/>
            <person name="Haas B.J."/>
            <person name="Wortman J.R."/>
            <person name="Fraser-Liggett C.M."/>
            <person name="Ravel J."/>
            <person name="Rabinowicz P.D."/>
        </authorList>
    </citation>
    <scope>NUCLEOTIDE SEQUENCE [LARGE SCALE GENOMIC DNA]</scope>
    <source>
        <strain evidence="3">cv. Hale</strain>
    </source>
</reference>
<dbReference type="eggNOG" id="KOG0923">
    <property type="taxonomic scope" value="Eukaryota"/>
</dbReference>
<evidence type="ECO:0000313" key="2">
    <source>
        <dbReference type="EMBL" id="EEF42519.1"/>
    </source>
</evidence>
<proteinExistence type="predicted"/>
<gene>
    <name evidence="2" type="ORF">RCOM_0867200</name>
</gene>
<organism evidence="2 3">
    <name type="scientific">Ricinus communis</name>
    <name type="common">Castor bean</name>
    <dbReference type="NCBI Taxonomy" id="3988"/>
    <lineage>
        <taxon>Eukaryota</taxon>
        <taxon>Viridiplantae</taxon>
        <taxon>Streptophyta</taxon>
        <taxon>Embryophyta</taxon>
        <taxon>Tracheophyta</taxon>
        <taxon>Spermatophyta</taxon>
        <taxon>Magnoliopsida</taxon>
        <taxon>eudicotyledons</taxon>
        <taxon>Gunneridae</taxon>
        <taxon>Pentapetalae</taxon>
        <taxon>rosids</taxon>
        <taxon>fabids</taxon>
        <taxon>Malpighiales</taxon>
        <taxon>Euphorbiaceae</taxon>
        <taxon>Acalyphoideae</taxon>
        <taxon>Acalypheae</taxon>
        <taxon>Ricinus</taxon>
    </lineage>
</organism>
<dbReference type="EMBL" id="EQ973844">
    <property type="protein sequence ID" value="EEF42519.1"/>
    <property type="molecule type" value="Genomic_DNA"/>
</dbReference>
<dbReference type="Proteomes" id="UP000008311">
    <property type="component" value="Unassembled WGS sequence"/>
</dbReference>
<sequence length="82" mass="9163">MLGLSTPPPFQLRETLKNTCKATNNGSYRTGKHPETDPSSGSSQVFPSWVIYHELVLTTKEYRRQVIELKILCPSLLPAEGC</sequence>
<dbReference type="STRING" id="3988.B9S1Q0"/>
<feature type="region of interest" description="Disordered" evidence="1">
    <location>
        <begin position="21"/>
        <end position="43"/>
    </location>
</feature>
<name>B9S1Q0_RICCO</name>
<dbReference type="AlphaFoldDB" id="B9S1Q0"/>